<dbReference type="GO" id="GO:0006355">
    <property type="term" value="P:regulation of DNA-templated transcription"/>
    <property type="evidence" value="ECO:0007669"/>
    <property type="project" value="InterPro"/>
</dbReference>
<dbReference type="InterPro" id="IPR000792">
    <property type="entry name" value="Tscrpt_reg_LuxR_C"/>
</dbReference>
<keyword evidence="2" id="KW-0238">DNA-binding</keyword>
<proteinExistence type="predicted"/>
<feature type="transmembrane region" description="Helical" evidence="4">
    <location>
        <begin position="18"/>
        <end position="40"/>
    </location>
</feature>
<dbReference type="InterPro" id="IPR036388">
    <property type="entry name" value="WH-like_DNA-bd_sf"/>
</dbReference>
<feature type="domain" description="HTH luxR-type" evidence="5">
    <location>
        <begin position="161"/>
        <end position="226"/>
    </location>
</feature>
<evidence type="ECO:0000313" key="7">
    <source>
        <dbReference type="Proteomes" id="UP000001964"/>
    </source>
</evidence>
<dbReference type="PROSITE" id="PS50043">
    <property type="entry name" value="HTH_LUXR_2"/>
    <property type="match status" value="1"/>
</dbReference>
<keyword evidence="4" id="KW-0472">Membrane</keyword>
<reference evidence="6 7" key="1">
    <citation type="submission" date="2006-08" db="EMBL/GenBank/DDBJ databases">
        <title>Complete sequence of Maricaulis maris MCS10.</title>
        <authorList>
            <consortium name="US DOE Joint Genome Institute"/>
            <person name="Copeland A."/>
            <person name="Lucas S."/>
            <person name="Lapidus A."/>
            <person name="Barry K."/>
            <person name="Detter J.C."/>
            <person name="Glavina del Rio T."/>
            <person name="Hammon N."/>
            <person name="Israni S."/>
            <person name="Dalin E."/>
            <person name="Tice H."/>
            <person name="Pitluck S."/>
            <person name="Saunders E."/>
            <person name="Brettin T."/>
            <person name="Bruce D."/>
            <person name="Han C."/>
            <person name="Tapia R."/>
            <person name="Gilna P."/>
            <person name="Schmutz J."/>
            <person name="Larimer F."/>
            <person name="Land M."/>
            <person name="Hauser L."/>
            <person name="Kyrpides N."/>
            <person name="Mikhailova N."/>
            <person name="Viollier P."/>
            <person name="Stephens C."/>
            <person name="Richardson P."/>
        </authorList>
    </citation>
    <scope>NUCLEOTIDE SEQUENCE [LARGE SCALE GENOMIC DNA]</scope>
    <source>
        <strain evidence="6 7">MCS10</strain>
    </source>
</reference>
<dbReference type="AlphaFoldDB" id="Q0AMU1"/>
<dbReference type="STRING" id="394221.Mmar10_2104"/>
<evidence type="ECO:0000313" key="6">
    <source>
        <dbReference type="EMBL" id="ABI66396.1"/>
    </source>
</evidence>
<dbReference type="KEGG" id="mmr:Mmar10_2104"/>
<dbReference type="EMBL" id="CP000449">
    <property type="protein sequence ID" value="ABI66396.1"/>
    <property type="molecule type" value="Genomic_DNA"/>
</dbReference>
<dbReference type="RefSeq" id="WP_011644041.1">
    <property type="nucleotide sequence ID" value="NC_008347.1"/>
</dbReference>
<evidence type="ECO:0000256" key="4">
    <source>
        <dbReference type="SAM" id="Phobius"/>
    </source>
</evidence>
<keyword evidence="4" id="KW-0812">Transmembrane</keyword>
<dbReference type="Gene3D" id="1.10.10.10">
    <property type="entry name" value="Winged helix-like DNA-binding domain superfamily/Winged helix DNA-binding domain"/>
    <property type="match status" value="1"/>
</dbReference>
<evidence type="ECO:0000256" key="1">
    <source>
        <dbReference type="ARBA" id="ARBA00023015"/>
    </source>
</evidence>
<keyword evidence="3" id="KW-0804">Transcription</keyword>
<evidence type="ECO:0000256" key="2">
    <source>
        <dbReference type="ARBA" id="ARBA00023125"/>
    </source>
</evidence>
<accession>Q0AMU1</accession>
<dbReference type="InterPro" id="IPR016032">
    <property type="entry name" value="Sig_transdc_resp-reg_C-effctor"/>
</dbReference>
<keyword evidence="4" id="KW-1133">Transmembrane helix</keyword>
<organism evidence="6 7">
    <name type="scientific">Maricaulis maris (strain MCS10)</name>
    <name type="common">Caulobacter maris</name>
    <dbReference type="NCBI Taxonomy" id="394221"/>
    <lineage>
        <taxon>Bacteria</taxon>
        <taxon>Pseudomonadati</taxon>
        <taxon>Pseudomonadota</taxon>
        <taxon>Alphaproteobacteria</taxon>
        <taxon>Maricaulales</taxon>
        <taxon>Maricaulaceae</taxon>
        <taxon>Maricaulis</taxon>
    </lineage>
</organism>
<dbReference type="SMART" id="SM00421">
    <property type="entry name" value="HTH_LUXR"/>
    <property type="match status" value="1"/>
</dbReference>
<dbReference type="GO" id="GO:0003677">
    <property type="term" value="F:DNA binding"/>
    <property type="evidence" value="ECO:0007669"/>
    <property type="project" value="UniProtKB-KW"/>
</dbReference>
<dbReference type="HOGENOM" id="CLU_1179090_0_0_5"/>
<dbReference type="PANTHER" id="PTHR44688:SF16">
    <property type="entry name" value="DNA-BINDING TRANSCRIPTIONAL ACTIVATOR DEVR_DOSR"/>
    <property type="match status" value="1"/>
</dbReference>
<dbReference type="Proteomes" id="UP000001964">
    <property type="component" value="Chromosome"/>
</dbReference>
<gene>
    <name evidence="6" type="ordered locus">Mmar10_2104</name>
</gene>
<dbReference type="SUPFAM" id="SSF46894">
    <property type="entry name" value="C-terminal effector domain of the bipartite response regulators"/>
    <property type="match status" value="1"/>
</dbReference>
<protein>
    <submittedName>
        <fullName evidence="6">Transcriptional regulator, LuxR family</fullName>
    </submittedName>
</protein>
<keyword evidence="7" id="KW-1185">Reference proteome</keyword>
<sequence>MLSEDERRELRAWRSRQVFFMFALFVFVLPFLGMSIYGAVRDPSTLFNSPSGLVLLPFLGVAIFLSRSPLRWRQARRDEDNRLVKSVRGHADVRSRLGIGLIAPTHDVLHIGGEAFPLAQYWRDQLMPGLVYEVRFAPLSRAILSISAVESRAAPSGHEPLPSHFAELSEREHALIRLLARGLTDKDIARKLNLSPTTVRTYNSDLYLKLGIQRRGQVRAIAERFGLLDEPAEKA</sequence>
<dbReference type="PRINTS" id="PR00038">
    <property type="entry name" value="HTHLUXR"/>
</dbReference>
<name>Q0AMU1_MARMM</name>
<evidence type="ECO:0000259" key="5">
    <source>
        <dbReference type="PROSITE" id="PS50043"/>
    </source>
</evidence>
<dbReference type="CDD" id="cd06170">
    <property type="entry name" value="LuxR_C_like"/>
    <property type="match status" value="1"/>
</dbReference>
<dbReference type="Pfam" id="PF00196">
    <property type="entry name" value="GerE"/>
    <property type="match status" value="1"/>
</dbReference>
<keyword evidence="1" id="KW-0805">Transcription regulation</keyword>
<dbReference type="PANTHER" id="PTHR44688">
    <property type="entry name" value="DNA-BINDING TRANSCRIPTIONAL ACTIVATOR DEVR_DOSR"/>
    <property type="match status" value="1"/>
</dbReference>
<evidence type="ECO:0000256" key="3">
    <source>
        <dbReference type="ARBA" id="ARBA00023163"/>
    </source>
</evidence>
<feature type="transmembrane region" description="Helical" evidence="4">
    <location>
        <begin position="46"/>
        <end position="66"/>
    </location>
</feature>
<dbReference type="eggNOG" id="COG2197">
    <property type="taxonomic scope" value="Bacteria"/>
</dbReference>